<reference evidence="6" key="1">
    <citation type="submission" date="2018-04" db="EMBL/GenBank/DDBJ databases">
        <title>Whole genome sequencing of Hypsizygus marmoreus.</title>
        <authorList>
            <person name="Choi I.-G."/>
            <person name="Min B."/>
            <person name="Kim J.-G."/>
            <person name="Kim S."/>
            <person name="Oh Y.-L."/>
            <person name="Kong W.-S."/>
            <person name="Park H."/>
            <person name="Jeong J."/>
            <person name="Song E.-S."/>
        </authorList>
    </citation>
    <scope>NUCLEOTIDE SEQUENCE [LARGE SCALE GENOMIC DNA]</scope>
    <source>
        <strain evidence="6">51987-8</strain>
    </source>
</reference>
<dbReference type="SUPFAM" id="SSF144232">
    <property type="entry name" value="HIT/MYND zinc finger-like"/>
    <property type="match status" value="1"/>
</dbReference>
<dbReference type="Gene3D" id="6.10.140.2220">
    <property type="match status" value="1"/>
</dbReference>
<dbReference type="GO" id="GO:0008270">
    <property type="term" value="F:zinc ion binding"/>
    <property type="evidence" value="ECO:0007669"/>
    <property type="project" value="UniProtKB-KW"/>
</dbReference>
<keyword evidence="7" id="KW-1185">Reference proteome</keyword>
<protein>
    <recommendedName>
        <fullName evidence="5">MYND-type domain-containing protein</fullName>
    </recommendedName>
</protein>
<evidence type="ECO:0000256" key="3">
    <source>
        <dbReference type="ARBA" id="ARBA00022833"/>
    </source>
</evidence>
<dbReference type="Proteomes" id="UP000076154">
    <property type="component" value="Unassembled WGS sequence"/>
</dbReference>
<evidence type="ECO:0000259" key="5">
    <source>
        <dbReference type="PROSITE" id="PS50865"/>
    </source>
</evidence>
<dbReference type="STRING" id="39966.A0A369JJK2"/>
<dbReference type="InterPro" id="IPR002893">
    <property type="entry name" value="Znf_MYND"/>
</dbReference>
<keyword evidence="2 4" id="KW-0863">Zinc-finger</keyword>
<name>A0A369JJK2_HYPMA</name>
<evidence type="ECO:0000256" key="1">
    <source>
        <dbReference type="ARBA" id="ARBA00022723"/>
    </source>
</evidence>
<evidence type="ECO:0000256" key="2">
    <source>
        <dbReference type="ARBA" id="ARBA00022771"/>
    </source>
</evidence>
<organism evidence="6 7">
    <name type="scientific">Hypsizygus marmoreus</name>
    <name type="common">White beech mushroom</name>
    <name type="synonym">Agaricus marmoreus</name>
    <dbReference type="NCBI Taxonomy" id="39966"/>
    <lineage>
        <taxon>Eukaryota</taxon>
        <taxon>Fungi</taxon>
        <taxon>Dikarya</taxon>
        <taxon>Basidiomycota</taxon>
        <taxon>Agaricomycotina</taxon>
        <taxon>Agaricomycetes</taxon>
        <taxon>Agaricomycetidae</taxon>
        <taxon>Agaricales</taxon>
        <taxon>Tricholomatineae</taxon>
        <taxon>Lyophyllaceae</taxon>
        <taxon>Hypsizygus</taxon>
    </lineage>
</organism>
<evidence type="ECO:0000313" key="7">
    <source>
        <dbReference type="Proteomes" id="UP000076154"/>
    </source>
</evidence>
<dbReference type="PROSITE" id="PS50865">
    <property type="entry name" value="ZF_MYND_2"/>
    <property type="match status" value="1"/>
</dbReference>
<keyword evidence="1" id="KW-0479">Metal-binding</keyword>
<dbReference type="EMBL" id="LUEZ02000053">
    <property type="protein sequence ID" value="RDB22028.1"/>
    <property type="molecule type" value="Genomic_DNA"/>
</dbReference>
<accession>A0A369JJK2</accession>
<comment type="caution">
    <text evidence="6">The sequence shown here is derived from an EMBL/GenBank/DDBJ whole genome shotgun (WGS) entry which is preliminary data.</text>
</comment>
<keyword evidence="3" id="KW-0862">Zinc</keyword>
<evidence type="ECO:0000313" key="6">
    <source>
        <dbReference type="EMBL" id="RDB22028.1"/>
    </source>
</evidence>
<evidence type="ECO:0000256" key="4">
    <source>
        <dbReference type="PROSITE-ProRule" id="PRU00134"/>
    </source>
</evidence>
<gene>
    <name evidence="6" type="ORF">Hypma_010936</name>
</gene>
<feature type="domain" description="MYND-type" evidence="5">
    <location>
        <begin position="406"/>
        <end position="448"/>
    </location>
</feature>
<dbReference type="InParanoid" id="A0A369JJK2"/>
<sequence>MPVGIDYASQMFSAMANDLPAGSPERELMELWDLASNSSNERLAEKLPLFVKVLKEDTESKEQILAKPQNSLTTNRGIAAMMALGRLARMNDLVQSQVKDAWPDVFAWIKCTQEYKCAPQIQSSIRAMCSSLLFTLAQDKEMREIMAETPGLLAMLAKFWVAELDYEEHDRYGLTPPPGQLSYSRILLRFISTDKPKWFDEVHLALGKDPLETSRVTLESIRKRIDGADLDFGCLISDLHILHVFCHWNIMPLRDALFSRHGFQTVQKVMEHLLACEGDDQPKASLCLTFCVKYLIISLQLERGRAWAYRIFDAPILRTILQASIWLTTDEFYLAAALDAITPYMLFRSVLYRAERAAEIVAELGLEPQMDKEGPVYQSFQRFKTLLSERLEVAEGHSLGTKVCENAKCSKVSKSKELMKCGGCKKVFYCSKACQVQSWKHGPHRALCKLLTEEPGRAEYASGVGEIKLLPEDYKLVRKIIHHDITKHSEEFVMLRAKLLMSKPNTDLAIVASVLDYTGPELKISVEPDPVGTSFAVWGDGDGHKTLLGMVERVKQKGVPSGMIVRAVLPYGVKPYPCELLLIAHENVH</sequence>
<dbReference type="AlphaFoldDB" id="A0A369JJK2"/>
<dbReference type="OrthoDB" id="3031701at2759"/>
<proteinExistence type="predicted"/>
<dbReference type="Pfam" id="PF01753">
    <property type="entry name" value="zf-MYND"/>
    <property type="match status" value="1"/>
</dbReference>